<evidence type="ECO:0000313" key="2">
    <source>
        <dbReference type="Proteomes" id="UP000000441"/>
    </source>
</evidence>
<dbReference type="KEGG" id="bcq:BCQ_PI102"/>
<sequence length="63" mass="6746">MFLENIESYTLVAPHNTEKGVGQMETPVVQPRDWTCWSCLVCAACSVELLNLVTAATGASTAS</sequence>
<accession>B9J641</accession>
<keyword evidence="1" id="KW-0614">Plasmid</keyword>
<geneLocation type="plasmid" evidence="1 2">
    <name>pBc239</name>
</geneLocation>
<evidence type="ECO:0000313" key="1">
    <source>
        <dbReference type="EMBL" id="ACM15836.1"/>
    </source>
</evidence>
<dbReference type="HOGENOM" id="CLU_2970035_0_0_9"/>
<dbReference type="AlphaFoldDB" id="B9J641"/>
<dbReference type="Proteomes" id="UP000000441">
    <property type="component" value="Plasmid pBc239"/>
</dbReference>
<reference evidence="1 2" key="1">
    <citation type="journal article" date="2009" name="J. Bacteriol.">
        <title>Complete genome sequence of the extremophilic Bacillus cereus strain Q1 with industrial applications.</title>
        <authorList>
            <person name="Xiong Z."/>
            <person name="Jiang Y."/>
            <person name="Qi D."/>
            <person name="Lu H."/>
            <person name="Yang F."/>
            <person name="Yang J."/>
            <person name="Chen L."/>
            <person name="Sun L."/>
            <person name="Xu X."/>
            <person name="Xue Y."/>
            <person name="Zhu Y."/>
            <person name="Jin Q."/>
        </authorList>
    </citation>
    <scope>NUCLEOTIDE SEQUENCE [LARGE SCALE GENOMIC DNA]</scope>
    <source>
        <strain evidence="1 2">Q1</strain>
        <plasmid evidence="1 2">pBc239</plasmid>
    </source>
</reference>
<name>B9J641_BACCQ</name>
<dbReference type="EMBL" id="CP000228">
    <property type="protein sequence ID" value="ACM15836.1"/>
    <property type="molecule type" value="Genomic_DNA"/>
</dbReference>
<organism evidence="1 2">
    <name type="scientific">Bacillus cereus (strain Q1)</name>
    <dbReference type="NCBI Taxonomy" id="361100"/>
    <lineage>
        <taxon>Bacteria</taxon>
        <taxon>Bacillati</taxon>
        <taxon>Bacillota</taxon>
        <taxon>Bacilli</taxon>
        <taxon>Bacillales</taxon>
        <taxon>Bacillaceae</taxon>
        <taxon>Bacillus</taxon>
        <taxon>Bacillus cereus group</taxon>
    </lineage>
</organism>
<protein>
    <submittedName>
        <fullName evidence="1">Uncharacterized protein</fullName>
    </submittedName>
</protein>
<gene>
    <name evidence="1" type="ordered locus">BCQ_PI102</name>
</gene>
<proteinExistence type="predicted"/>